<keyword evidence="4" id="KW-1185">Reference proteome</keyword>
<evidence type="ECO:0000313" key="4">
    <source>
        <dbReference type="Proteomes" id="UP000282002"/>
    </source>
</evidence>
<protein>
    <submittedName>
        <fullName evidence="3">MBL fold metallo-hydrolase</fullName>
    </submittedName>
</protein>
<name>A0A3S8UCM8_9RHOB</name>
<dbReference type="OrthoDB" id="9805728at2"/>
<dbReference type="SUPFAM" id="SSF56281">
    <property type="entry name" value="Metallo-hydrolase/oxidoreductase"/>
    <property type="match status" value="1"/>
</dbReference>
<evidence type="ECO:0000256" key="1">
    <source>
        <dbReference type="ARBA" id="ARBA00022801"/>
    </source>
</evidence>
<proteinExistence type="predicted"/>
<accession>A0A3S8UCM8</accession>
<organism evidence="3 4">
    <name type="scientific">Tabrizicola piscis</name>
    <dbReference type="NCBI Taxonomy" id="2494374"/>
    <lineage>
        <taxon>Bacteria</taxon>
        <taxon>Pseudomonadati</taxon>
        <taxon>Pseudomonadota</taxon>
        <taxon>Alphaproteobacteria</taxon>
        <taxon>Rhodobacterales</taxon>
        <taxon>Paracoccaceae</taxon>
        <taxon>Tabrizicola</taxon>
    </lineage>
</organism>
<dbReference type="Pfam" id="PF12706">
    <property type="entry name" value="Lactamase_B_2"/>
    <property type="match status" value="1"/>
</dbReference>
<dbReference type="RefSeq" id="WP_125327929.1">
    <property type="nucleotide sequence ID" value="NZ_CP034330.1"/>
</dbReference>
<feature type="domain" description="Metallo-beta-lactamase" evidence="2">
    <location>
        <begin position="87"/>
        <end position="289"/>
    </location>
</feature>
<dbReference type="KEGG" id="taw:EI545_21095"/>
<evidence type="ECO:0000313" key="3">
    <source>
        <dbReference type="EMBL" id="AZL61452.1"/>
    </source>
</evidence>
<dbReference type="InterPro" id="IPR006311">
    <property type="entry name" value="TAT_signal"/>
</dbReference>
<dbReference type="GO" id="GO:0016787">
    <property type="term" value="F:hydrolase activity"/>
    <property type="evidence" value="ECO:0007669"/>
    <property type="project" value="UniProtKB-KW"/>
</dbReference>
<dbReference type="EMBL" id="CP034330">
    <property type="protein sequence ID" value="AZL61452.1"/>
    <property type="molecule type" value="Genomic_DNA"/>
</dbReference>
<reference evidence="3 4" key="1">
    <citation type="submission" date="2018-12" db="EMBL/GenBank/DDBJ databases">
        <title>Complete genome sequencing of Tabrizicola sp. K13M18.</title>
        <authorList>
            <person name="Bae J.-W."/>
        </authorList>
    </citation>
    <scope>NUCLEOTIDE SEQUENCE [LARGE SCALE GENOMIC DNA]</scope>
    <source>
        <strain evidence="3 4">K13M18</strain>
        <plasmid evidence="3 4">unnamed2</plasmid>
    </source>
</reference>
<dbReference type="PANTHER" id="PTHR43546:SF9">
    <property type="entry name" value="L-ASCORBATE-6-PHOSPHATE LACTONASE ULAG-RELATED"/>
    <property type="match status" value="1"/>
</dbReference>
<sequence length="328" mass="35199">MQHEHGPDGDLPEMSLFNVSRRGFLGGGATAVSAVMVGAASTMTGQPALAETAGMMPPPAPNASGSMGVRLTYLGGPTYLIEIGNFRILTDPGFDPQGTERDEGPGHLLTKIMAPPIAADQIGELDLVLLSHAQHFDNLDNEGRRLLGTAKLALTTPESVALGLPGNPKGLKTWESTEVSNAQGETLKITAMPGVHTSNPDLRDIIGEVTGFMVEWEGQKDGALYISGDTVWIDDLEEIAKRYKVGTAVLHMGAANVPAVGDNILTMRSEDGARLSKLLQLKNAYPAHFEGWRHFSQGSWQMLRDFNTAGVADTLRLLRPGEWHEVEV</sequence>
<dbReference type="PROSITE" id="PS51318">
    <property type="entry name" value="TAT"/>
    <property type="match status" value="1"/>
</dbReference>
<dbReference type="InterPro" id="IPR001279">
    <property type="entry name" value="Metallo-B-lactamas"/>
</dbReference>
<keyword evidence="3" id="KW-0614">Plasmid</keyword>
<gene>
    <name evidence="3" type="ORF">EI545_21095</name>
</gene>
<dbReference type="InterPro" id="IPR050114">
    <property type="entry name" value="UPF0173_UPF0282_UlaG_hydrolase"/>
</dbReference>
<dbReference type="Proteomes" id="UP000282002">
    <property type="component" value="Plasmid unnamed2"/>
</dbReference>
<geneLocation type="plasmid" evidence="3">
    <name>unnamed2</name>
</geneLocation>
<dbReference type="InterPro" id="IPR036866">
    <property type="entry name" value="RibonucZ/Hydroxyglut_hydro"/>
</dbReference>
<dbReference type="AlphaFoldDB" id="A0A3S8UCM8"/>
<dbReference type="PANTHER" id="PTHR43546">
    <property type="entry name" value="UPF0173 METAL-DEPENDENT HYDROLASE MJ1163-RELATED"/>
    <property type="match status" value="1"/>
</dbReference>
<keyword evidence="1 3" id="KW-0378">Hydrolase</keyword>
<dbReference type="Gene3D" id="3.60.15.10">
    <property type="entry name" value="Ribonuclease Z/Hydroxyacylglutathione hydrolase-like"/>
    <property type="match status" value="1"/>
</dbReference>
<evidence type="ECO:0000259" key="2">
    <source>
        <dbReference type="Pfam" id="PF12706"/>
    </source>
</evidence>